<keyword evidence="1" id="KW-0472">Membrane</keyword>
<reference evidence="2" key="1">
    <citation type="submission" date="2020-02" db="EMBL/GenBank/DDBJ databases">
        <authorList>
            <person name="Meier V. D."/>
        </authorList>
    </citation>
    <scope>NUCLEOTIDE SEQUENCE</scope>
    <source>
        <strain evidence="2">AVDCRST_MAG93</strain>
    </source>
</reference>
<organism evidence="2">
    <name type="scientific">uncultured Chloroflexia bacterium</name>
    <dbReference type="NCBI Taxonomy" id="1672391"/>
    <lineage>
        <taxon>Bacteria</taxon>
        <taxon>Bacillati</taxon>
        <taxon>Chloroflexota</taxon>
        <taxon>Chloroflexia</taxon>
        <taxon>environmental samples</taxon>
    </lineage>
</organism>
<keyword evidence="1" id="KW-1133">Transmembrane helix</keyword>
<keyword evidence="1" id="KW-0812">Transmembrane</keyword>
<protein>
    <submittedName>
        <fullName evidence="2">Uncharacterized protein</fullName>
    </submittedName>
</protein>
<evidence type="ECO:0000313" key="2">
    <source>
        <dbReference type="EMBL" id="CAA9261507.1"/>
    </source>
</evidence>
<feature type="transmembrane region" description="Helical" evidence="1">
    <location>
        <begin position="57"/>
        <end position="78"/>
    </location>
</feature>
<feature type="transmembrane region" description="Helical" evidence="1">
    <location>
        <begin position="6"/>
        <end position="24"/>
    </location>
</feature>
<evidence type="ECO:0000256" key="1">
    <source>
        <dbReference type="SAM" id="Phobius"/>
    </source>
</evidence>
<gene>
    <name evidence="2" type="ORF">AVDCRST_MAG93-2202</name>
</gene>
<sequence length="87" mass="9546">MTDISNDLALLAVVAGAVAMVWSVKRQGVNVAIAILFYILSYYLGTTEWIIDASPLIQAYLDGAMMICFGGLTFVMGWQLKKGKQNR</sequence>
<proteinExistence type="predicted"/>
<name>A0A6J4IWJ1_9CHLR</name>
<feature type="transmembrane region" description="Helical" evidence="1">
    <location>
        <begin position="31"/>
        <end position="51"/>
    </location>
</feature>
<dbReference type="EMBL" id="CADCTR010000745">
    <property type="protein sequence ID" value="CAA9261507.1"/>
    <property type="molecule type" value="Genomic_DNA"/>
</dbReference>
<dbReference type="AlphaFoldDB" id="A0A6J4IWJ1"/>
<accession>A0A6J4IWJ1</accession>